<feature type="transmembrane region" description="Helical" evidence="1">
    <location>
        <begin position="7"/>
        <end position="26"/>
    </location>
</feature>
<keyword evidence="1" id="KW-1133">Transmembrane helix</keyword>
<evidence type="ECO:0000256" key="1">
    <source>
        <dbReference type="SAM" id="Phobius"/>
    </source>
</evidence>
<evidence type="ECO:0000313" key="2">
    <source>
        <dbReference type="EMBL" id="MBM7557747.1"/>
    </source>
</evidence>
<keyword evidence="3" id="KW-1185">Reference proteome</keyword>
<name>A0A938XY07_9FIRM</name>
<gene>
    <name evidence="2" type="ORF">JOC47_002613</name>
</gene>
<proteinExistence type="predicted"/>
<dbReference type="Proteomes" id="UP000774000">
    <property type="component" value="Unassembled WGS sequence"/>
</dbReference>
<organism evidence="2 3">
    <name type="scientific">Halanaerobacter jeridensis</name>
    <dbReference type="NCBI Taxonomy" id="706427"/>
    <lineage>
        <taxon>Bacteria</taxon>
        <taxon>Bacillati</taxon>
        <taxon>Bacillota</taxon>
        <taxon>Clostridia</taxon>
        <taxon>Halanaerobiales</taxon>
        <taxon>Halobacteroidaceae</taxon>
        <taxon>Halanaerobacter</taxon>
    </lineage>
</organism>
<protein>
    <submittedName>
        <fullName evidence="2">Uncharacterized protein</fullName>
    </submittedName>
</protein>
<dbReference type="EMBL" id="JAFBDQ010000016">
    <property type="protein sequence ID" value="MBM7557747.1"/>
    <property type="molecule type" value="Genomic_DNA"/>
</dbReference>
<keyword evidence="1" id="KW-0472">Membrane</keyword>
<evidence type="ECO:0000313" key="3">
    <source>
        <dbReference type="Proteomes" id="UP000774000"/>
    </source>
</evidence>
<dbReference type="AlphaFoldDB" id="A0A938XY07"/>
<sequence>MKIHKLSFIELGLLLSLVIILVVIIYKVSGGNLEYLLSDLLGILTFN</sequence>
<keyword evidence="1" id="KW-0812">Transmembrane</keyword>
<reference evidence="2" key="1">
    <citation type="submission" date="2021-01" db="EMBL/GenBank/DDBJ databases">
        <title>Genomic Encyclopedia of Type Strains, Phase IV (KMG-IV): sequencing the most valuable type-strain genomes for metagenomic binning, comparative biology and taxonomic classification.</title>
        <authorList>
            <person name="Goeker M."/>
        </authorList>
    </citation>
    <scope>NUCLEOTIDE SEQUENCE</scope>
    <source>
        <strain evidence="2">DSM 23230</strain>
    </source>
</reference>
<dbReference type="RefSeq" id="WP_204702493.1">
    <property type="nucleotide sequence ID" value="NZ_JAFBDQ010000016.1"/>
</dbReference>
<accession>A0A938XY07</accession>
<comment type="caution">
    <text evidence="2">The sequence shown here is derived from an EMBL/GenBank/DDBJ whole genome shotgun (WGS) entry which is preliminary data.</text>
</comment>